<organism evidence="1 2">
    <name type="scientific">Desulforudis audaxviator (strain MP104C)</name>
    <dbReference type="NCBI Taxonomy" id="477974"/>
    <lineage>
        <taxon>Bacteria</taxon>
        <taxon>Bacillati</taxon>
        <taxon>Bacillota</taxon>
        <taxon>Clostridia</taxon>
        <taxon>Thermoanaerobacterales</taxon>
        <taxon>Candidatus Desulforudaceae</taxon>
        <taxon>Candidatus Desulforudis</taxon>
    </lineage>
</organism>
<evidence type="ECO:0000313" key="1">
    <source>
        <dbReference type="EMBL" id="ACA59734.1"/>
    </source>
</evidence>
<sequence length="64" mass="6909">MQVKVAELVAQSKKSWDDAVLSAVGEAAQKIGNITGVEVVNMTADVQDGRLIEYKANLKIAYTE</sequence>
<dbReference type="InterPro" id="IPR009923">
    <property type="entry name" value="Dodecin"/>
</dbReference>
<gene>
    <name evidence="1" type="ordered locus">Daud_1223</name>
</gene>
<accession>B1I3U9</accession>
<evidence type="ECO:0000313" key="2">
    <source>
        <dbReference type="Proteomes" id="UP000008544"/>
    </source>
</evidence>
<dbReference type="HOGENOM" id="CLU_161196_3_1_9"/>
<protein>
    <recommendedName>
        <fullName evidence="3">Dodecin</fullName>
    </recommendedName>
</protein>
<name>B1I3U9_DESAP</name>
<dbReference type="OrthoDB" id="1707990at2"/>
<dbReference type="AlphaFoldDB" id="B1I3U9"/>
<dbReference type="InterPro" id="IPR036694">
    <property type="entry name" value="Dodecin-like_sf"/>
</dbReference>
<dbReference type="Proteomes" id="UP000008544">
    <property type="component" value="Chromosome"/>
</dbReference>
<dbReference type="Gene3D" id="3.30.1660.10">
    <property type="entry name" value="Flavin-binding protein dodecin"/>
    <property type="match status" value="1"/>
</dbReference>
<dbReference type="eggNOG" id="COG3360">
    <property type="taxonomic scope" value="Bacteria"/>
</dbReference>
<dbReference type="SUPFAM" id="SSF89807">
    <property type="entry name" value="Dodecin-like"/>
    <property type="match status" value="1"/>
</dbReference>
<evidence type="ECO:0008006" key="3">
    <source>
        <dbReference type="Google" id="ProtNLM"/>
    </source>
</evidence>
<reference evidence="1 2" key="2">
    <citation type="journal article" date="2008" name="Science">
        <title>Environmental genomics reveals a single-species ecosystem deep within Earth.</title>
        <authorList>
            <person name="Chivian D."/>
            <person name="Brodie E.L."/>
            <person name="Alm E.J."/>
            <person name="Culley D.E."/>
            <person name="Dehal P.S."/>
            <person name="Desantis T.Z."/>
            <person name="Gihring T.M."/>
            <person name="Lapidus A."/>
            <person name="Lin L.H."/>
            <person name="Lowry S.R."/>
            <person name="Moser D.P."/>
            <person name="Richardson P.M."/>
            <person name="Southam G."/>
            <person name="Wanger G."/>
            <person name="Pratt L.M."/>
            <person name="Andersen G.L."/>
            <person name="Hazen T.C."/>
            <person name="Brockman F.J."/>
            <person name="Arkin A.P."/>
            <person name="Onstott T.C."/>
        </authorList>
    </citation>
    <scope>NUCLEOTIDE SEQUENCE [LARGE SCALE GENOMIC DNA]</scope>
    <source>
        <strain evidence="1 2">MP104C</strain>
    </source>
</reference>
<reference evidence="2" key="1">
    <citation type="submission" date="2007-10" db="EMBL/GenBank/DDBJ databases">
        <title>Complete sequence of chromosome of Desulforudis audaxviator MP104C.</title>
        <authorList>
            <person name="Copeland A."/>
            <person name="Lucas S."/>
            <person name="Lapidus A."/>
            <person name="Barry K."/>
            <person name="Glavina del Rio T."/>
            <person name="Dalin E."/>
            <person name="Tice H."/>
            <person name="Bruce D."/>
            <person name="Pitluck S."/>
            <person name="Lowry S.R."/>
            <person name="Larimer F."/>
            <person name="Land M.L."/>
            <person name="Hauser L."/>
            <person name="Kyrpides N."/>
            <person name="Ivanova N.N."/>
            <person name="Richardson P."/>
        </authorList>
    </citation>
    <scope>NUCLEOTIDE SEQUENCE [LARGE SCALE GENOMIC DNA]</scope>
    <source>
        <strain evidence="2">MP104C</strain>
    </source>
</reference>
<dbReference type="Pfam" id="PF07311">
    <property type="entry name" value="Dodecin"/>
    <property type="match status" value="1"/>
</dbReference>
<dbReference type="InterPro" id="IPR025543">
    <property type="entry name" value="Dodecin-like"/>
</dbReference>
<keyword evidence="2" id="KW-1185">Reference proteome</keyword>
<dbReference type="STRING" id="477974.Daud_1223"/>
<proteinExistence type="predicted"/>
<dbReference type="RefSeq" id="WP_012302320.1">
    <property type="nucleotide sequence ID" value="NC_010424.1"/>
</dbReference>
<dbReference type="KEGG" id="dau:Daud_1223"/>
<dbReference type="EMBL" id="CP000860">
    <property type="protein sequence ID" value="ACA59734.1"/>
    <property type="molecule type" value="Genomic_DNA"/>
</dbReference>